<dbReference type="PANTHER" id="PTHR43861">
    <property type="entry name" value="TRANS-ACONITATE 2-METHYLTRANSFERASE-RELATED"/>
    <property type="match status" value="1"/>
</dbReference>
<organism evidence="1 2">
    <name type="scientific">Bradyrhizobium elkanii</name>
    <dbReference type="NCBI Taxonomy" id="29448"/>
    <lineage>
        <taxon>Bacteria</taxon>
        <taxon>Pseudomonadati</taxon>
        <taxon>Pseudomonadota</taxon>
        <taxon>Alphaproteobacteria</taxon>
        <taxon>Hyphomicrobiales</taxon>
        <taxon>Nitrobacteraceae</taxon>
        <taxon>Bradyrhizobium</taxon>
    </lineage>
</organism>
<name>A0A4U6RT18_BRAEL</name>
<dbReference type="SUPFAM" id="SSF53335">
    <property type="entry name" value="S-adenosyl-L-methionine-dependent methyltransferases"/>
    <property type="match status" value="1"/>
</dbReference>
<dbReference type="GO" id="GO:0008168">
    <property type="term" value="F:methyltransferase activity"/>
    <property type="evidence" value="ECO:0007669"/>
    <property type="project" value="UniProtKB-KW"/>
</dbReference>
<proteinExistence type="predicted"/>
<evidence type="ECO:0000313" key="2">
    <source>
        <dbReference type="Proteomes" id="UP000305095"/>
    </source>
</evidence>
<protein>
    <submittedName>
        <fullName evidence="1">Class I SAM-dependent methyltransferase</fullName>
    </submittedName>
</protein>
<keyword evidence="1" id="KW-0489">Methyltransferase</keyword>
<reference evidence="1 2" key="1">
    <citation type="submission" date="2019-05" db="EMBL/GenBank/DDBJ databases">
        <title>Draft Genome of Bradyrhizobium elkanii strain SEMIA 938, Used in Commercial Inoculants for Lupinus spp. in Brazil.</title>
        <authorList>
            <person name="Hungria M."/>
            <person name="Delamuta J.R.M."/>
            <person name="Ribeiro R.A."/>
            <person name="Nogueira M.A."/>
        </authorList>
    </citation>
    <scope>NUCLEOTIDE SEQUENCE [LARGE SCALE GENOMIC DNA]</scope>
    <source>
        <strain evidence="1 2">Semia 938</strain>
    </source>
</reference>
<dbReference type="EMBL" id="SZZP01000023">
    <property type="protein sequence ID" value="TKV77520.1"/>
    <property type="molecule type" value="Genomic_DNA"/>
</dbReference>
<accession>A0A4U6RT18</accession>
<dbReference type="InterPro" id="IPR029063">
    <property type="entry name" value="SAM-dependent_MTases_sf"/>
</dbReference>
<dbReference type="RefSeq" id="WP_137482553.1">
    <property type="nucleotide sequence ID" value="NZ_SZZP01000023.1"/>
</dbReference>
<gene>
    <name evidence="1" type="ORF">FDV58_31265</name>
</gene>
<dbReference type="GO" id="GO:0032259">
    <property type="term" value="P:methylation"/>
    <property type="evidence" value="ECO:0007669"/>
    <property type="project" value="UniProtKB-KW"/>
</dbReference>
<dbReference type="Pfam" id="PF13489">
    <property type="entry name" value="Methyltransf_23"/>
    <property type="match status" value="1"/>
</dbReference>
<dbReference type="AlphaFoldDB" id="A0A4U6RT18"/>
<dbReference type="CDD" id="cd02440">
    <property type="entry name" value="AdoMet_MTases"/>
    <property type="match status" value="1"/>
</dbReference>
<sequence length="245" mass="27434">MAVVRGAEFGSNDLYTGKGYAEAHPGWHDEDAGTKAAKIAKIVRDNNVTCRTIVDIGCGVGGVLNALLEHDIFRDSTAVGYDIAPYAITAAKPRERDNLRFHCGDFSHTSEYYDLLLCIDVFEHIDDYMGFLRRIRGRAKYYVFHIPLDMTILGVLRGLPLQRRKEVGHLHYFDQTTALATLRDTGFEIIDNQYTRMEDFLHVHPEWRTAKSTLAMAGRQLVRSIAGEDLSVRVLGGASLMVLAS</sequence>
<dbReference type="Proteomes" id="UP000305095">
    <property type="component" value="Unassembled WGS sequence"/>
</dbReference>
<evidence type="ECO:0000313" key="1">
    <source>
        <dbReference type="EMBL" id="TKV77520.1"/>
    </source>
</evidence>
<dbReference type="Gene3D" id="3.40.50.150">
    <property type="entry name" value="Vaccinia Virus protein VP39"/>
    <property type="match status" value="1"/>
</dbReference>
<keyword evidence="1" id="KW-0808">Transferase</keyword>
<comment type="caution">
    <text evidence="1">The sequence shown here is derived from an EMBL/GenBank/DDBJ whole genome shotgun (WGS) entry which is preliminary data.</text>
</comment>